<evidence type="ECO:0000313" key="1">
    <source>
        <dbReference type="EMBL" id="PWN26789.1"/>
    </source>
</evidence>
<reference evidence="1 2" key="1">
    <citation type="journal article" date="2018" name="Mol. Biol. Evol.">
        <title>Broad Genomic Sampling Reveals a Smut Pathogenic Ancestry of the Fungal Clade Ustilaginomycotina.</title>
        <authorList>
            <person name="Kijpornyongpan T."/>
            <person name="Mondo S.J."/>
            <person name="Barry K."/>
            <person name="Sandor L."/>
            <person name="Lee J."/>
            <person name="Lipzen A."/>
            <person name="Pangilinan J."/>
            <person name="LaButti K."/>
            <person name="Hainaut M."/>
            <person name="Henrissat B."/>
            <person name="Grigoriev I.V."/>
            <person name="Spatafora J.W."/>
            <person name="Aime M.C."/>
        </authorList>
    </citation>
    <scope>NUCLEOTIDE SEQUENCE [LARGE SCALE GENOMIC DNA]</scope>
    <source>
        <strain evidence="1 2">MCA 5214</strain>
    </source>
</reference>
<dbReference type="Proteomes" id="UP000245884">
    <property type="component" value="Unassembled WGS sequence"/>
</dbReference>
<sequence>MRKDTCLASETIPWSEQHRMWAGRCGDAKDDKQTRIKARKKLLTECEAATVSFKRNWPRSSVHESVWQVVELASRFAHNSGPPIPIRSVFPPTMFPNEARSDRVDTEKCAAHLPTQLPALRAAMNRMGREAFRAAYGHHQITYMLDTILEADPHRPKWSELRSIDDEIRLDGICRSESRMSSTSAN</sequence>
<organism evidence="1 2">
    <name type="scientific">Jaminaea rosea</name>
    <dbReference type="NCBI Taxonomy" id="1569628"/>
    <lineage>
        <taxon>Eukaryota</taxon>
        <taxon>Fungi</taxon>
        <taxon>Dikarya</taxon>
        <taxon>Basidiomycota</taxon>
        <taxon>Ustilaginomycotina</taxon>
        <taxon>Exobasidiomycetes</taxon>
        <taxon>Microstromatales</taxon>
        <taxon>Microstromatales incertae sedis</taxon>
        <taxon>Jaminaea</taxon>
    </lineage>
</organism>
<dbReference type="RefSeq" id="XP_025361401.1">
    <property type="nucleotide sequence ID" value="XM_025503879.1"/>
</dbReference>
<proteinExistence type="predicted"/>
<gene>
    <name evidence="1" type="ORF">BDZ90DRAFT_192173</name>
</gene>
<name>A0A316UND2_9BASI</name>
<evidence type="ECO:0000313" key="2">
    <source>
        <dbReference type="Proteomes" id="UP000245884"/>
    </source>
</evidence>
<dbReference type="AlphaFoldDB" id="A0A316UND2"/>
<dbReference type="GeneID" id="37025702"/>
<protein>
    <submittedName>
        <fullName evidence="1">Uncharacterized protein</fullName>
    </submittedName>
</protein>
<accession>A0A316UND2</accession>
<dbReference type="EMBL" id="KZ819670">
    <property type="protein sequence ID" value="PWN26789.1"/>
    <property type="molecule type" value="Genomic_DNA"/>
</dbReference>
<keyword evidence="2" id="KW-1185">Reference proteome</keyword>